<proteinExistence type="predicted"/>
<evidence type="ECO:0008006" key="3">
    <source>
        <dbReference type="Google" id="ProtNLM"/>
    </source>
</evidence>
<dbReference type="InterPro" id="IPR005312">
    <property type="entry name" value="DUF1759"/>
</dbReference>
<evidence type="ECO:0000313" key="2">
    <source>
        <dbReference type="Proteomes" id="UP000075809"/>
    </source>
</evidence>
<dbReference type="Pfam" id="PF03564">
    <property type="entry name" value="DUF1759"/>
    <property type="match status" value="1"/>
</dbReference>
<sequence length="260" mass="29974">MRLTHVEARLEQQVTLNNMIANSYDSLTKVGMHNLNSQRIKARLSALKNDWENFSIVHEALSIAINELNPEDKLLVQDLPKFNGTPVDWLSFKDLFISLVTVNTSISSVEKLQYLKTSLVGSAAHLLKNMAITDDNFNRAWETLVAFYENKRMLVNAALHSLLNLKRMTKESAMEMEHLYTTIMQIYRSLESLHRPVGNWDDFLVFLVVQRLDSESVKAWEHHLGATRDPPTWHQLTDFLVTRLRALQALDRTRPGKYSL</sequence>
<dbReference type="STRING" id="64791.A0A151WL16"/>
<evidence type="ECO:0000313" key="1">
    <source>
        <dbReference type="EMBL" id="KYQ48536.1"/>
    </source>
</evidence>
<dbReference type="PANTHER" id="PTHR22954:SF3">
    <property type="entry name" value="PROTEIN CBG08539"/>
    <property type="match status" value="1"/>
</dbReference>
<dbReference type="Proteomes" id="UP000075809">
    <property type="component" value="Unassembled WGS sequence"/>
</dbReference>
<organism evidence="1 2">
    <name type="scientific">Mycetomoellerius zeteki</name>
    <dbReference type="NCBI Taxonomy" id="64791"/>
    <lineage>
        <taxon>Eukaryota</taxon>
        <taxon>Metazoa</taxon>
        <taxon>Ecdysozoa</taxon>
        <taxon>Arthropoda</taxon>
        <taxon>Hexapoda</taxon>
        <taxon>Insecta</taxon>
        <taxon>Pterygota</taxon>
        <taxon>Neoptera</taxon>
        <taxon>Endopterygota</taxon>
        <taxon>Hymenoptera</taxon>
        <taxon>Apocrita</taxon>
        <taxon>Aculeata</taxon>
        <taxon>Formicoidea</taxon>
        <taxon>Formicidae</taxon>
        <taxon>Myrmicinae</taxon>
        <taxon>Mycetomoellerius</taxon>
    </lineage>
</organism>
<reference evidence="1 2" key="1">
    <citation type="submission" date="2015-09" db="EMBL/GenBank/DDBJ databases">
        <title>Trachymyrmex zeteki WGS genome.</title>
        <authorList>
            <person name="Nygaard S."/>
            <person name="Hu H."/>
            <person name="Boomsma J."/>
            <person name="Zhang G."/>
        </authorList>
    </citation>
    <scope>NUCLEOTIDE SEQUENCE [LARGE SCALE GENOMIC DNA]</scope>
    <source>
        <strain evidence="1">Tzet28-1</strain>
        <tissue evidence="1">Whole body</tissue>
    </source>
</reference>
<gene>
    <name evidence="1" type="ORF">ALC60_12422</name>
</gene>
<accession>A0A151WL16</accession>
<protein>
    <recommendedName>
        <fullName evidence="3">Gag-Pol polyprotein</fullName>
    </recommendedName>
</protein>
<dbReference type="PANTHER" id="PTHR22954">
    <property type="entry name" value="RETROVIRAL PROTEASE-RELATED"/>
    <property type="match status" value="1"/>
</dbReference>
<dbReference type="AlphaFoldDB" id="A0A151WL16"/>
<keyword evidence="2" id="KW-1185">Reference proteome</keyword>
<name>A0A151WL16_9HYME</name>
<dbReference type="EMBL" id="KQ982987">
    <property type="protein sequence ID" value="KYQ48536.1"/>
    <property type="molecule type" value="Genomic_DNA"/>
</dbReference>